<keyword evidence="13" id="KW-0012">Acyltransferase</keyword>
<evidence type="ECO:0000313" key="13">
    <source>
        <dbReference type="EMBL" id="KAL1561988.1"/>
    </source>
</evidence>
<dbReference type="Gene3D" id="3.30.40.10">
    <property type="entry name" value="Zinc/RING finger domain, C3HC4 (zinc finger)"/>
    <property type="match status" value="1"/>
</dbReference>
<evidence type="ECO:0000256" key="9">
    <source>
        <dbReference type="ARBA" id="ARBA00023136"/>
    </source>
</evidence>
<evidence type="ECO:0000256" key="2">
    <source>
        <dbReference type="ARBA" id="ARBA00004308"/>
    </source>
</evidence>
<dbReference type="GO" id="GO:0006511">
    <property type="term" value="P:ubiquitin-dependent protein catabolic process"/>
    <property type="evidence" value="ECO:0007669"/>
    <property type="project" value="UniProtKB-UniRule"/>
</dbReference>
<evidence type="ECO:0000256" key="4">
    <source>
        <dbReference type="ARBA" id="ARBA00022679"/>
    </source>
</evidence>
<dbReference type="InterPro" id="IPR001841">
    <property type="entry name" value="Znf_RING"/>
</dbReference>
<dbReference type="PANTHER" id="PTHR12313">
    <property type="entry name" value="E3 UBIQUITIN-PROTEIN LIGASE RNF5-RELATED"/>
    <property type="match status" value="1"/>
</dbReference>
<dbReference type="InterPro" id="IPR027370">
    <property type="entry name" value="Znf-RING_euk"/>
</dbReference>
<keyword evidence="14" id="KW-1185">Reference proteome</keyword>
<dbReference type="Proteomes" id="UP001567538">
    <property type="component" value="Unassembled WGS sequence"/>
</dbReference>
<feature type="domain" description="RING-type" evidence="12">
    <location>
        <begin position="132"/>
        <end position="173"/>
    </location>
</feature>
<keyword evidence="6 10" id="KW-0863">Zinc-finger</keyword>
<dbReference type="EC" id="2.3.2.27" evidence="11"/>
<evidence type="ECO:0000256" key="1">
    <source>
        <dbReference type="ARBA" id="ARBA00000900"/>
    </source>
</evidence>
<dbReference type="AlphaFoldDB" id="A0ABD1HZU0"/>
<evidence type="ECO:0000313" key="14">
    <source>
        <dbReference type="Proteomes" id="UP001567538"/>
    </source>
</evidence>
<keyword evidence="4 11" id="KW-0808">Transferase</keyword>
<evidence type="ECO:0000256" key="5">
    <source>
        <dbReference type="ARBA" id="ARBA00022723"/>
    </source>
</evidence>
<keyword evidence="5 11" id="KW-0479">Metal-binding</keyword>
<evidence type="ECO:0000256" key="7">
    <source>
        <dbReference type="ARBA" id="ARBA00022786"/>
    </source>
</evidence>
<accession>A0ABD1HZU0</accession>
<gene>
    <name evidence="13" type="ORF">AAHA92_04619</name>
</gene>
<dbReference type="PROSITE" id="PS00518">
    <property type="entry name" value="ZF_RING_1"/>
    <property type="match status" value="1"/>
</dbReference>
<dbReference type="InterPro" id="IPR017907">
    <property type="entry name" value="Znf_RING_CS"/>
</dbReference>
<name>A0ABD1HZU0_SALDI</name>
<dbReference type="GO" id="GO:0061630">
    <property type="term" value="F:ubiquitin protein ligase activity"/>
    <property type="evidence" value="ECO:0007669"/>
    <property type="project" value="UniProtKB-UniRule"/>
</dbReference>
<evidence type="ECO:0000256" key="8">
    <source>
        <dbReference type="ARBA" id="ARBA00022833"/>
    </source>
</evidence>
<organism evidence="13 14">
    <name type="scientific">Salvia divinorum</name>
    <name type="common">Maria pastora</name>
    <name type="synonym">Diviner's sage</name>
    <dbReference type="NCBI Taxonomy" id="28513"/>
    <lineage>
        <taxon>Eukaryota</taxon>
        <taxon>Viridiplantae</taxon>
        <taxon>Streptophyta</taxon>
        <taxon>Embryophyta</taxon>
        <taxon>Tracheophyta</taxon>
        <taxon>Spermatophyta</taxon>
        <taxon>Magnoliopsida</taxon>
        <taxon>eudicotyledons</taxon>
        <taxon>Gunneridae</taxon>
        <taxon>Pentapetalae</taxon>
        <taxon>asterids</taxon>
        <taxon>lamiids</taxon>
        <taxon>Lamiales</taxon>
        <taxon>Lamiaceae</taxon>
        <taxon>Nepetoideae</taxon>
        <taxon>Mentheae</taxon>
        <taxon>Salviinae</taxon>
        <taxon>Salvia</taxon>
        <taxon>Salvia subgen. Calosphace</taxon>
    </lineage>
</organism>
<dbReference type="SMART" id="SM00184">
    <property type="entry name" value="RING"/>
    <property type="match status" value="1"/>
</dbReference>
<reference evidence="13 14" key="1">
    <citation type="submission" date="2024-06" db="EMBL/GenBank/DDBJ databases">
        <title>A chromosome level genome sequence of Diviner's sage (Salvia divinorum).</title>
        <authorList>
            <person name="Ford S.A."/>
            <person name="Ro D.-K."/>
            <person name="Ness R.W."/>
            <person name="Phillips M.A."/>
        </authorList>
    </citation>
    <scope>NUCLEOTIDE SEQUENCE [LARGE SCALE GENOMIC DNA]</scope>
    <source>
        <strain evidence="13">SAF-2024a</strain>
        <tissue evidence="13">Leaf</tissue>
    </source>
</reference>
<dbReference type="Pfam" id="PF13445">
    <property type="entry name" value="zf-RING_UBOX"/>
    <property type="match status" value="1"/>
</dbReference>
<keyword evidence="9" id="KW-0472">Membrane</keyword>
<dbReference type="GO" id="GO:0008270">
    <property type="term" value="F:zinc ion binding"/>
    <property type="evidence" value="ECO:0007669"/>
    <property type="project" value="UniProtKB-KW"/>
</dbReference>
<protein>
    <recommendedName>
        <fullName evidence="11">E3 ubiquitin-protein ligase RMA</fullName>
        <ecNumber evidence="11">2.3.2.27</ecNumber>
    </recommendedName>
    <alternativeName>
        <fullName evidence="11">Protein RING membrane-anchor</fullName>
    </alternativeName>
    <alternativeName>
        <fullName evidence="11">RING-type E3 ubiquitin transferase RMA</fullName>
    </alternativeName>
</protein>
<evidence type="ECO:0000256" key="6">
    <source>
        <dbReference type="ARBA" id="ARBA00022771"/>
    </source>
</evidence>
<comment type="catalytic activity">
    <reaction evidence="1 11">
        <text>S-ubiquitinyl-[E2 ubiquitin-conjugating enzyme]-L-cysteine + [acceptor protein]-L-lysine = [E2 ubiquitin-conjugating enzyme]-L-cysteine + N(6)-ubiquitinyl-[acceptor protein]-L-lysine.</text>
        <dbReference type="EC" id="2.3.2.27"/>
    </reaction>
</comment>
<keyword evidence="11" id="KW-0256">Endoplasmic reticulum</keyword>
<sequence length="223" mass="24590">MDDFIDVSLNEEPIDSSVAQANESETSHERVEERIRQLQGVTFRAGERQRQSQRCERNPVGIRVVFSDALVNTDVESGIPVETDDVGTVDKTRESGCKRDRSHLVGEALASALAMDSPAKKGDKEGGSFYDCNICLELVRDPVLTCCGHLFCWACYYQVEYVDSRSKECPVCEGEVTDGNVIPIYGNNGGGGGEGERETASCLNLKVPPRPKARRIERATKRD</sequence>
<comment type="subcellular location">
    <subcellularLocation>
        <location evidence="2">Endomembrane system</location>
    </subcellularLocation>
    <subcellularLocation>
        <location evidence="11">Endoplasmic reticulum membrane</location>
        <topology evidence="11">Single-pass type IV membrane protein</topology>
    </subcellularLocation>
</comment>
<evidence type="ECO:0000259" key="12">
    <source>
        <dbReference type="PROSITE" id="PS50089"/>
    </source>
</evidence>
<dbReference type="PROSITE" id="PS50089">
    <property type="entry name" value="ZF_RING_2"/>
    <property type="match status" value="1"/>
</dbReference>
<dbReference type="InterPro" id="IPR045103">
    <property type="entry name" value="RNF5/RNF185-like"/>
</dbReference>
<comment type="pathway">
    <text evidence="3 11">Protein modification; protein ubiquitination.</text>
</comment>
<evidence type="ECO:0000256" key="3">
    <source>
        <dbReference type="ARBA" id="ARBA00004906"/>
    </source>
</evidence>
<evidence type="ECO:0000256" key="10">
    <source>
        <dbReference type="PROSITE-ProRule" id="PRU00175"/>
    </source>
</evidence>
<comment type="caution">
    <text evidence="13">The sequence shown here is derived from an EMBL/GenBank/DDBJ whole genome shotgun (WGS) entry which is preliminary data.</text>
</comment>
<dbReference type="GO" id="GO:0005789">
    <property type="term" value="C:endoplasmic reticulum membrane"/>
    <property type="evidence" value="ECO:0007669"/>
    <property type="project" value="UniProtKB-SubCell"/>
</dbReference>
<dbReference type="InterPro" id="IPR013083">
    <property type="entry name" value="Znf_RING/FYVE/PHD"/>
</dbReference>
<keyword evidence="7 11" id="KW-0833">Ubl conjugation pathway</keyword>
<evidence type="ECO:0000256" key="11">
    <source>
        <dbReference type="RuleBase" id="RU369090"/>
    </source>
</evidence>
<proteinExistence type="predicted"/>
<dbReference type="SUPFAM" id="SSF57850">
    <property type="entry name" value="RING/U-box"/>
    <property type="match status" value="1"/>
</dbReference>
<keyword evidence="8 11" id="KW-0862">Zinc</keyword>
<comment type="function">
    <text evidence="11">E3 ubiquitin-protein ligase.</text>
</comment>
<comment type="domain">
    <text evidence="11">The RING-type zinc finger domain is responsible for E3 ligase activity.</text>
</comment>
<dbReference type="EMBL" id="JBEAFC010000003">
    <property type="protein sequence ID" value="KAL1561988.1"/>
    <property type="molecule type" value="Genomic_DNA"/>
</dbReference>